<evidence type="ECO:0000313" key="1">
    <source>
        <dbReference type="EMBL" id="KAF0762154.1"/>
    </source>
</evidence>
<evidence type="ECO:0000313" key="2">
    <source>
        <dbReference type="Proteomes" id="UP000478052"/>
    </source>
</evidence>
<proteinExistence type="predicted"/>
<accession>A0A6G0YWD5</accession>
<dbReference type="AlphaFoldDB" id="A0A6G0YWD5"/>
<gene>
    <name evidence="1" type="ORF">FWK35_00011307</name>
</gene>
<comment type="caution">
    <text evidence="1">The sequence shown here is derived from an EMBL/GenBank/DDBJ whole genome shotgun (WGS) entry which is preliminary data.</text>
</comment>
<reference evidence="1 2" key="1">
    <citation type="submission" date="2019-08" db="EMBL/GenBank/DDBJ databases">
        <title>Whole genome of Aphis craccivora.</title>
        <authorList>
            <person name="Voronova N.V."/>
            <person name="Shulinski R.S."/>
            <person name="Bandarenka Y.V."/>
            <person name="Zhorov D.G."/>
            <person name="Warner D."/>
        </authorList>
    </citation>
    <scope>NUCLEOTIDE SEQUENCE [LARGE SCALE GENOMIC DNA]</scope>
    <source>
        <strain evidence="1">180601</strain>
        <tissue evidence="1">Whole Body</tissue>
    </source>
</reference>
<dbReference type="EMBL" id="VUJU01002208">
    <property type="protein sequence ID" value="KAF0762154.1"/>
    <property type="molecule type" value="Genomic_DNA"/>
</dbReference>
<protein>
    <submittedName>
        <fullName evidence="1">Uncharacterized protein</fullName>
    </submittedName>
</protein>
<keyword evidence="2" id="KW-1185">Reference proteome</keyword>
<dbReference type="Proteomes" id="UP000478052">
    <property type="component" value="Unassembled WGS sequence"/>
</dbReference>
<sequence>MEWYLHLDSLLKFGMTNNFSEGWNRSFNQLVGSANPSFWSVLRSLQLDKCAIIRLNKWFDIYDLDKTINDK</sequence>
<name>A0A6G0YWD5_APHCR</name>
<organism evidence="1 2">
    <name type="scientific">Aphis craccivora</name>
    <name type="common">Cowpea aphid</name>
    <dbReference type="NCBI Taxonomy" id="307492"/>
    <lineage>
        <taxon>Eukaryota</taxon>
        <taxon>Metazoa</taxon>
        <taxon>Ecdysozoa</taxon>
        <taxon>Arthropoda</taxon>
        <taxon>Hexapoda</taxon>
        <taxon>Insecta</taxon>
        <taxon>Pterygota</taxon>
        <taxon>Neoptera</taxon>
        <taxon>Paraneoptera</taxon>
        <taxon>Hemiptera</taxon>
        <taxon>Sternorrhyncha</taxon>
        <taxon>Aphidomorpha</taxon>
        <taxon>Aphidoidea</taxon>
        <taxon>Aphididae</taxon>
        <taxon>Aphidini</taxon>
        <taxon>Aphis</taxon>
        <taxon>Aphis</taxon>
    </lineage>
</organism>